<reference evidence="2" key="1">
    <citation type="submission" date="2016-04" db="EMBL/GenBank/DDBJ databases">
        <authorList>
            <person name="Quiroz-Castaneda R.E."/>
            <person name="Martinez-Ocampo F."/>
        </authorList>
    </citation>
    <scope>NUCLEOTIDE SEQUENCE [LARGE SCALE GENOMIC DNA]</scope>
    <source>
        <strain evidence="2">INIFAP01</strain>
    </source>
</reference>
<protein>
    <submittedName>
        <fullName evidence="1">Uncharacterized protein</fullName>
    </submittedName>
</protein>
<name>A0A1A9QEK4_9MOLU</name>
<evidence type="ECO:0000313" key="1">
    <source>
        <dbReference type="EMBL" id="OAL10441.1"/>
    </source>
</evidence>
<evidence type="ECO:0000313" key="2">
    <source>
        <dbReference type="Proteomes" id="UP000077623"/>
    </source>
</evidence>
<comment type="caution">
    <text evidence="1">The sequence shown here is derived from an EMBL/GenBank/DDBJ whole genome shotgun (WGS) entry which is preliminary data.</text>
</comment>
<keyword evidence="2" id="KW-1185">Reference proteome</keyword>
<dbReference type="EMBL" id="LWUJ01000010">
    <property type="protein sequence ID" value="OAL10441.1"/>
    <property type="molecule type" value="Genomic_DNA"/>
</dbReference>
<dbReference type="Proteomes" id="UP000077623">
    <property type="component" value="Unassembled WGS sequence"/>
</dbReference>
<gene>
    <name evidence="1" type="ORF">A6V39_00055</name>
</gene>
<organism evidence="1 2">
    <name type="scientific">Candidatus Mycoplasma haematobovis</name>
    <dbReference type="NCBI Taxonomy" id="432608"/>
    <lineage>
        <taxon>Bacteria</taxon>
        <taxon>Bacillati</taxon>
        <taxon>Mycoplasmatota</taxon>
        <taxon>Mollicutes</taxon>
        <taxon>Mycoplasmataceae</taxon>
        <taxon>Mycoplasma</taxon>
    </lineage>
</organism>
<proteinExistence type="predicted"/>
<dbReference type="AlphaFoldDB" id="A0A1A9QEK4"/>
<sequence>MALNLGIKGKIALGAGSLGVIGGGGGILANHILSGDTIRDHLKKTGFTVLEDSATEWTSILTDYIKAVQTNTSLKFEGFNGAVGQEAKLKQFCKELLDNKHKTQETNNNFKKVAWCIKEQTVSDYLGIEGHRVFNVTTTGTNDDNGKWDQKAKDYSKLTDSDGNKKITSLSLSKSNLDTVSDEDRNKVKEACKGLNGKKHFEEEFVHSKNLVINWCSEPKSLKK</sequence>
<dbReference type="RefSeq" id="WP_187149674.1">
    <property type="nucleotide sequence ID" value="NZ_LWUJ01000010.1"/>
</dbReference>
<accession>A0A1A9QEK4</accession>
<dbReference type="STRING" id="432608.A6V39_00055"/>